<dbReference type="Pfam" id="PF05380">
    <property type="entry name" value="Peptidase_A17"/>
    <property type="match status" value="1"/>
</dbReference>
<accession>A0A8X6MRE7</accession>
<keyword evidence="2" id="KW-1185">Reference proteome</keyword>
<dbReference type="OrthoDB" id="8033604at2759"/>
<evidence type="ECO:0000313" key="1">
    <source>
        <dbReference type="EMBL" id="GFS73754.1"/>
    </source>
</evidence>
<dbReference type="Proteomes" id="UP000887013">
    <property type="component" value="Unassembled WGS sequence"/>
</dbReference>
<dbReference type="AlphaFoldDB" id="A0A8X6MRE7"/>
<sequence>MAVVVAVNRKRGNLKGQLTKLLSVITDEETTDIFQLEVQLEKLKEVQEKFEDIKEDYYKSASDEEYLTIEASLSEIDHKIQHLELLQKGGMHIHKWCCSKTPTLEPQTFPLDKNSEQVIVKTLPMLWGSSTDTFSYKVTVNTNNSFTKTDVLSDIARIYDPLGLLGPFIPMAKIFMQQLWLLKIDWHEKLPPDIAEHWKTLITSLPDLELIKIPRFILHNSAVSIVCAVSPMLLLRHSGQ</sequence>
<organism evidence="1 2">
    <name type="scientific">Nephila pilipes</name>
    <name type="common">Giant wood spider</name>
    <name type="synonym">Nephila maculata</name>
    <dbReference type="NCBI Taxonomy" id="299642"/>
    <lineage>
        <taxon>Eukaryota</taxon>
        <taxon>Metazoa</taxon>
        <taxon>Ecdysozoa</taxon>
        <taxon>Arthropoda</taxon>
        <taxon>Chelicerata</taxon>
        <taxon>Arachnida</taxon>
        <taxon>Araneae</taxon>
        <taxon>Araneomorphae</taxon>
        <taxon>Entelegynae</taxon>
        <taxon>Araneoidea</taxon>
        <taxon>Nephilidae</taxon>
        <taxon>Nephila</taxon>
    </lineage>
</organism>
<proteinExistence type="predicted"/>
<evidence type="ECO:0000313" key="2">
    <source>
        <dbReference type="Proteomes" id="UP000887013"/>
    </source>
</evidence>
<reference evidence="1" key="1">
    <citation type="submission" date="2020-08" db="EMBL/GenBank/DDBJ databases">
        <title>Multicomponent nature underlies the extraordinary mechanical properties of spider dragline silk.</title>
        <authorList>
            <person name="Kono N."/>
            <person name="Nakamura H."/>
            <person name="Mori M."/>
            <person name="Yoshida Y."/>
            <person name="Ohtoshi R."/>
            <person name="Malay A.D."/>
            <person name="Moran D.A.P."/>
            <person name="Tomita M."/>
            <person name="Numata K."/>
            <person name="Arakawa K."/>
        </authorList>
    </citation>
    <scope>NUCLEOTIDE SEQUENCE</scope>
</reference>
<protein>
    <submittedName>
        <fullName evidence="1">Uncharacterized protein</fullName>
    </submittedName>
</protein>
<gene>
    <name evidence="1" type="primary">AVEN_204517_1</name>
    <name evidence="1" type="ORF">NPIL_518681</name>
</gene>
<name>A0A8X6MRE7_NEPPI</name>
<dbReference type="PANTHER" id="PTHR47331:SF1">
    <property type="entry name" value="GAG-LIKE PROTEIN"/>
    <property type="match status" value="1"/>
</dbReference>
<comment type="caution">
    <text evidence="1">The sequence shown here is derived from an EMBL/GenBank/DDBJ whole genome shotgun (WGS) entry which is preliminary data.</text>
</comment>
<dbReference type="EMBL" id="BMAW01001372">
    <property type="protein sequence ID" value="GFS73754.1"/>
    <property type="molecule type" value="Genomic_DNA"/>
</dbReference>
<dbReference type="PANTHER" id="PTHR47331">
    <property type="entry name" value="PHD-TYPE DOMAIN-CONTAINING PROTEIN"/>
    <property type="match status" value="1"/>
</dbReference>
<dbReference type="InterPro" id="IPR008042">
    <property type="entry name" value="Retrotrans_Pao"/>
</dbReference>